<dbReference type="HOGENOM" id="CLU_2449245_0_0_10"/>
<proteinExistence type="predicted"/>
<dbReference type="EMBL" id="CP001101">
    <property type="protein sequence ID" value="ACE04894.1"/>
    <property type="molecule type" value="Genomic_DNA"/>
</dbReference>
<reference evidence="1" key="1">
    <citation type="submission" date="2008-06" db="EMBL/GenBank/DDBJ databases">
        <title>Complete sequence of Chlorobium phaeobacteroides BS1.</title>
        <authorList>
            <consortium name="US DOE Joint Genome Institute"/>
            <person name="Lucas S."/>
            <person name="Copeland A."/>
            <person name="Lapidus A."/>
            <person name="Glavina del Rio T."/>
            <person name="Dalin E."/>
            <person name="Tice H."/>
            <person name="Bruce D."/>
            <person name="Goodwin L."/>
            <person name="Pitluck S."/>
            <person name="Schmutz J."/>
            <person name="Larimer F."/>
            <person name="Land M."/>
            <person name="Hauser L."/>
            <person name="Kyrpides N."/>
            <person name="Ovchinnikova G."/>
            <person name="Li T."/>
            <person name="Liu Z."/>
            <person name="Zhao F."/>
            <person name="Overmann J."/>
            <person name="Bryant D.A."/>
            <person name="Richardson P."/>
        </authorList>
    </citation>
    <scope>NUCLEOTIDE SEQUENCE [LARGE SCALE GENOMIC DNA]</scope>
    <source>
        <strain evidence="1">BS1</strain>
    </source>
</reference>
<accession>B3EMF5</accession>
<gene>
    <name evidence="1" type="ordered locus">Cphamn1_1983</name>
</gene>
<dbReference type="AlphaFoldDB" id="B3EMF5"/>
<protein>
    <submittedName>
        <fullName evidence="1">Uncharacterized protein</fullName>
    </submittedName>
</protein>
<dbReference type="KEGG" id="cpb:Cphamn1_1983"/>
<name>B3EMF5_CHLPB</name>
<sequence>MTGRGSHAGLDPASMRFYRTRMDSRVKHGNDRGGEVMPDVIRHPWGFTGEEWIPVSGTGMTGGGSHAGRDPASMRFYRRRVDFRVRSVK</sequence>
<organism evidence="1">
    <name type="scientific">Chlorobium phaeobacteroides (strain BS1)</name>
    <dbReference type="NCBI Taxonomy" id="331678"/>
    <lineage>
        <taxon>Bacteria</taxon>
        <taxon>Pseudomonadati</taxon>
        <taxon>Chlorobiota</taxon>
        <taxon>Chlorobiia</taxon>
        <taxon>Chlorobiales</taxon>
        <taxon>Chlorobiaceae</taxon>
        <taxon>Chlorobium/Pelodictyon group</taxon>
        <taxon>Chlorobium</taxon>
    </lineage>
</organism>
<evidence type="ECO:0000313" key="1">
    <source>
        <dbReference type="EMBL" id="ACE04894.1"/>
    </source>
</evidence>